<dbReference type="RefSeq" id="WP_086780524.1">
    <property type="nucleotide sequence ID" value="NZ_JAGIOO010000001.1"/>
</dbReference>
<reference evidence="2 3" key="1">
    <citation type="submission" date="2021-03" db="EMBL/GenBank/DDBJ databases">
        <title>Sequencing the genomes of 1000 actinobacteria strains.</title>
        <authorList>
            <person name="Klenk H.-P."/>
        </authorList>
    </citation>
    <scope>NUCLEOTIDE SEQUENCE [LARGE SCALE GENOMIC DNA]</scope>
    <source>
        <strain evidence="2 3">DSM 44580</strain>
    </source>
</reference>
<evidence type="ECO:0000259" key="1">
    <source>
        <dbReference type="Pfam" id="PF13349"/>
    </source>
</evidence>
<dbReference type="Proteomes" id="UP001519363">
    <property type="component" value="Unassembled WGS sequence"/>
</dbReference>
<dbReference type="InterPro" id="IPR025164">
    <property type="entry name" value="Toastrack_DUF4097"/>
</dbReference>
<comment type="caution">
    <text evidence="2">The sequence shown here is derived from an EMBL/GenBank/DDBJ whole genome shotgun (WGS) entry which is preliminary data.</text>
</comment>
<dbReference type="Pfam" id="PF13349">
    <property type="entry name" value="DUF4097"/>
    <property type="match status" value="1"/>
</dbReference>
<gene>
    <name evidence="2" type="ORF">JOF53_004748</name>
</gene>
<proteinExistence type="predicted"/>
<evidence type="ECO:0000313" key="2">
    <source>
        <dbReference type="EMBL" id="MBP2475876.1"/>
    </source>
</evidence>
<protein>
    <recommendedName>
        <fullName evidence="1">DUF4097 domain-containing protein</fullName>
    </recommendedName>
</protein>
<dbReference type="Gene3D" id="2.160.20.120">
    <property type="match status" value="1"/>
</dbReference>
<keyword evidence="3" id="KW-1185">Reference proteome</keyword>
<feature type="domain" description="DUF4097" evidence="1">
    <location>
        <begin position="14"/>
        <end position="276"/>
    </location>
</feature>
<evidence type="ECO:0000313" key="3">
    <source>
        <dbReference type="Proteomes" id="UP001519363"/>
    </source>
</evidence>
<dbReference type="EMBL" id="JAGIOO010000001">
    <property type="protein sequence ID" value="MBP2475876.1"/>
    <property type="molecule type" value="Genomic_DNA"/>
</dbReference>
<name>A0ABS5AH29_9PSEU</name>
<sequence>MPTFQTPEPITVILNLSAADVRVTASDRTDTVVDVLPVSAAKDRDVQAADSTTVEFSNGVLRVRTPKPRVFGRPGTVSVVLAVPTGTRLEGEAALADLRTEGELGTVRFTTASGDLEVDRAGETELDATAGRVVVGQTTGHTVLTTGSGDIRAGRINGTAVLRNANGSSTVEEVTQDLRYHGANGDLAVGRALSTVGAKTANGSIRLAEVSEGAVNVESAAGDLEIGLRERTAAYIDANTVVGRVHNDLLFGDKPKEDALRQVKIKARTMTGDITIRRAWTVEN</sequence>
<organism evidence="2 3">
    <name type="scientific">Crossiella equi</name>
    <dbReference type="NCBI Taxonomy" id="130796"/>
    <lineage>
        <taxon>Bacteria</taxon>
        <taxon>Bacillati</taxon>
        <taxon>Actinomycetota</taxon>
        <taxon>Actinomycetes</taxon>
        <taxon>Pseudonocardiales</taxon>
        <taxon>Pseudonocardiaceae</taxon>
        <taxon>Crossiella</taxon>
    </lineage>
</organism>
<accession>A0ABS5AH29</accession>